<protein>
    <submittedName>
        <fullName evidence="2">Uncharacterized protein</fullName>
    </submittedName>
</protein>
<reference evidence="2 3" key="1">
    <citation type="submission" date="2016-10" db="EMBL/GenBank/DDBJ databases">
        <authorList>
            <person name="de Groot N.N."/>
        </authorList>
    </citation>
    <scope>NUCLEOTIDE SEQUENCE [LARGE SCALE GENOMIC DNA]</scope>
    <source>
        <strain evidence="2 3">DSM 20678</strain>
    </source>
</reference>
<dbReference type="STRING" id="937334.SAMN05444406_11337"/>
<evidence type="ECO:0000313" key="3">
    <source>
        <dbReference type="Proteomes" id="UP000198577"/>
    </source>
</evidence>
<feature type="region of interest" description="Disordered" evidence="1">
    <location>
        <begin position="215"/>
        <end position="237"/>
    </location>
</feature>
<evidence type="ECO:0000313" key="2">
    <source>
        <dbReference type="EMBL" id="SFQ12763.1"/>
    </source>
</evidence>
<accession>A0A1I5VZA9</accession>
<evidence type="ECO:0000256" key="1">
    <source>
        <dbReference type="SAM" id="MobiDB-lite"/>
    </source>
</evidence>
<organism evidence="2 3">
    <name type="scientific">Caldicoprobacter faecalis</name>
    <dbReference type="NCBI Taxonomy" id="937334"/>
    <lineage>
        <taxon>Bacteria</taxon>
        <taxon>Bacillati</taxon>
        <taxon>Bacillota</taxon>
        <taxon>Clostridia</taxon>
        <taxon>Caldicoprobacterales</taxon>
        <taxon>Caldicoprobacteraceae</taxon>
        <taxon>Caldicoprobacter</taxon>
    </lineage>
</organism>
<dbReference type="Proteomes" id="UP000198577">
    <property type="component" value="Unassembled WGS sequence"/>
</dbReference>
<gene>
    <name evidence="2" type="ORF">SAMN05444406_11337</name>
</gene>
<name>A0A1I5VZA9_9FIRM</name>
<dbReference type="AlphaFoldDB" id="A0A1I5VZA9"/>
<proteinExistence type="predicted"/>
<dbReference type="EMBL" id="FOXR01000013">
    <property type="protein sequence ID" value="SFQ12763.1"/>
    <property type="molecule type" value="Genomic_DNA"/>
</dbReference>
<dbReference type="OrthoDB" id="1705475at2"/>
<keyword evidence="3" id="KW-1185">Reference proteome</keyword>
<sequence>MAKGYYHRSFVILQPRDTRFNIKAEKPAAGYCKIEVRNDKCKMYFHVQDLKPQGADQEGYDVFLVSAQEGIPPQKIASIYVDQRGRGECTVEINVNNIGGSGYSLDQFHGLAVVHNGHDDIRYPLVGYANKRVELDWGGRIKRDIGQFYNKTVKPTFDGRKERSDVQPVEREKREVVQSEMPFSMENKKQRTIQDIIAALGPLLQSKKLEDEIGDRKMQREQEQTKKEPEDVDMKGLDGDAEELKDDATLVYEAKRDEEAVEEQTDDRDSASEALQEVLEAKGDEVAQVGADGETAIPLENISQGAEVDEEYKTEKAAAEEILFEEEQAQRQIDEVEQKPLERESVIQWHKSDLVDKQTYWEKTKEYYTRLFETHRRVYPFMVEMGEVQWIEVPYVDDYGQYAYIGAQHMDSVYYYDHYIVGLVKENGKVRYVAYGIPGPYGTMPSMFMQGFSRWVPSRYGYGIGYWLLYVDAYTGEIAYPY</sequence>
<dbReference type="RefSeq" id="WP_143094064.1">
    <property type="nucleotide sequence ID" value="NZ_FOXR01000013.1"/>
</dbReference>